<sequence length="302" mass="33091">MRENLTLQQLQAFVQIVATGSFRGAASQIGVSQPALSRTIRQAEHTLQARLFDRDTRNVEITPIGQELLPIAQRILREFDNSFGELGQFLQGRSGRVSIATLPSIGAALVPQAIAAFRSQQPQVEFSLMEAPADALLSSIDEGHADFGLTVRPAPDRKLRYRHMLNDPFVLLCRRDDPLASKDSVPWSVFTARPFIGSQRRSSIRPITDAALLRLSVSPSIEYPSVSACGALVGAGLGITALPRMALDLVRMEKLIAIPLVRPQVHRSIGIVTRIGRTLPPVSHTFIETLVHQISLQHPPTP</sequence>
<dbReference type="InterPro" id="IPR000847">
    <property type="entry name" value="LysR_HTH_N"/>
</dbReference>
<dbReference type="Pfam" id="PF00126">
    <property type="entry name" value="HTH_1"/>
    <property type="match status" value="1"/>
</dbReference>
<dbReference type="InterPro" id="IPR005119">
    <property type="entry name" value="LysR_subst-bd"/>
</dbReference>
<evidence type="ECO:0000313" key="7">
    <source>
        <dbReference type="Proteomes" id="UP001549320"/>
    </source>
</evidence>
<dbReference type="EMBL" id="JBEPSH010000002">
    <property type="protein sequence ID" value="MET4576163.1"/>
    <property type="molecule type" value="Genomic_DNA"/>
</dbReference>
<organism evidence="6 7">
    <name type="scientific">Ottowia thiooxydans</name>
    <dbReference type="NCBI Taxonomy" id="219182"/>
    <lineage>
        <taxon>Bacteria</taxon>
        <taxon>Pseudomonadati</taxon>
        <taxon>Pseudomonadota</taxon>
        <taxon>Betaproteobacteria</taxon>
        <taxon>Burkholderiales</taxon>
        <taxon>Comamonadaceae</taxon>
        <taxon>Ottowia</taxon>
    </lineage>
</organism>
<evidence type="ECO:0000256" key="3">
    <source>
        <dbReference type="ARBA" id="ARBA00023125"/>
    </source>
</evidence>
<evidence type="ECO:0000313" key="6">
    <source>
        <dbReference type="EMBL" id="MET4576163.1"/>
    </source>
</evidence>
<dbReference type="Gene3D" id="1.10.10.10">
    <property type="entry name" value="Winged helix-like DNA-binding domain superfamily/Winged helix DNA-binding domain"/>
    <property type="match status" value="1"/>
</dbReference>
<name>A0ABV2Q6F7_9BURK</name>
<evidence type="ECO:0000259" key="5">
    <source>
        <dbReference type="PROSITE" id="PS50931"/>
    </source>
</evidence>
<dbReference type="PROSITE" id="PS50931">
    <property type="entry name" value="HTH_LYSR"/>
    <property type="match status" value="1"/>
</dbReference>
<dbReference type="Gene3D" id="3.40.190.10">
    <property type="entry name" value="Periplasmic binding protein-like II"/>
    <property type="match status" value="2"/>
</dbReference>
<dbReference type="InterPro" id="IPR036390">
    <property type="entry name" value="WH_DNA-bd_sf"/>
</dbReference>
<comment type="similarity">
    <text evidence="1">Belongs to the LysR transcriptional regulatory family.</text>
</comment>
<gene>
    <name evidence="6" type="ORF">ABIE13_001263</name>
</gene>
<keyword evidence="7" id="KW-1185">Reference proteome</keyword>
<protein>
    <submittedName>
        <fullName evidence="6">LysR family carnitine catabolism transcriptional activator</fullName>
    </submittedName>
</protein>
<evidence type="ECO:0000256" key="2">
    <source>
        <dbReference type="ARBA" id="ARBA00023015"/>
    </source>
</evidence>
<dbReference type="PANTHER" id="PTHR30419">
    <property type="entry name" value="HTH-TYPE TRANSCRIPTIONAL REGULATOR YBHD"/>
    <property type="match status" value="1"/>
</dbReference>
<dbReference type="InterPro" id="IPR036388">
    <property type="entry name" value="WH-like_DNA-bd_sf"/>
</dbReference>
<dbReference type="InterPro" id="IPR050950">
    <property type="entry name" value="HTH-type_LysR_regulators"/>
</dbReference>
<evidence type="ECO:0000256" key="4">
    <source>
        <dbReference type="ARBA" id="ARBA00023163"/>
    </source>
</evidence>
<dbReference type="RefSeq" id="WP_354442081.1">
    <property type="nucleotide sequence ID" value="NZ_JBEPSH010000002.1"/>
</dbReference>
<dbReference type="SUPFAM" id="SSF53850">
    <property type="entry name" value="Periplasmic binding protein-like II"/>
    <property type="match status" value="1"/>
</dbReference>
<reference evidence="6 7" key="1">
    <citation type="submission" date="2024-06" db="EMBL/GenBank/DDBJ databases">
        <title>Sorghum-associated microbial communities from plants grown in Nebraska, USA.</title>
        <authorList>
            <person name="Schachtman D."/>
        </authorList>
    </citation>
    <scope>NUCLEOTIDE SEQUENCE [LARGE SCALE GENOMIC DNA]</scope>
    <source>
        <strain evidence="6 7">2709</strain>
    </source>
</reference>
<dbReference type="Pfam" id="PF03466">
    <property type="entry name" value="LysR_substrate"/>
    <property type="match status" value="1"/>
</dbReference>
<dbReference type="Proteomes" id="UP001549320">
    <property type="component" value="Unassembled WGS sequence"/>
</dbReference>
<proteinExistence type="inferred from homology"/>
<dbReference type="SUPFAM" id="SSF46785">
    <property type="entry name" value="Winged helix' DNA-binding domain"/>
    <property type="match status" value="1"/>
</dbReference>
<accession>A0ABV2Q6F7</accession>
<dbReference type="CDD" id="cd08440">
    <property type="entry name" value="PBP2_LTTR_like_4"/>
    <property type="match status" value="1"/>
</dbReference>
<evidence type="ECO:0000256" key="1">
    <source>
        <dbReference type="ARBA" id="ARBA00009437"/>
    </source>
</evidence>
<feature type="domain" description="HTH lysR-type" evidence="5">
    <location>
        <begin position="5"/>
        <end position="62"/>
    </location>
</feature>
<dbReference type="PANTHER" id="PTHR30419:SF30">
    <property type="entry name" value="LYSR FAMILY TRANSCRIPTIONAL REGULATOR"/>
    <property type="match status" value="1"/>
</dbReference>
<keyword evidence="4" id="KW-0804">Transcription</keyword>
<keyword evidence="2" id="KW-0805">Transcription regulation</keyword>
<keyword evidence="3" id="KW-0238">DNA-binding</keyword>
<comment type="caution">
    <text evidence="6">The sequence shown here is derived from an EMBL/GenBank/DDBJ whole genome shotgun (WGS) entry which is preliminary data.</text>
</comment>